<sequence>MDTQWDPRKSDSNRRKHGIAFDAVSDFDWDFAALAGSQIVDGEERELILGPIGNHLFALVATWRGEACRVISLRRATNREIALWRKEFEDG</sequence>
<dbReference type="Gene3D" id="3.10.450.530">
    <property type="entry name" value="Ribonuclease toxin, BrnT, of type II toxin-antitoxin system"/>
    <property type="match status" value="1"/>
</dbReference>
<keyword evidence="2" id="KW-1185">Reference proteome</keyword>
<organism evidence="1 2">
    <name type="scientific">Roseospirillum parvum</name>
    <dbReference type="NCBI Taxonomy" id="83401"/>
    <lineage>
        <taxon>Bacteria</taxon>
        <taxon>Pseudomonadati</taxon>
        <taxon>Pseudomonadota</taxon>
        <taxon>Alphaproteobacteria</taxon>
        <taxon>Rhodospirillales</taxon>
        <taxon>Rhodospirillaceae</taxon>
        <taxon>Roseospirillum</taxon>
    </lineage>
</organism>
<name>A0A1G8B301_9PROT</name>
<dbReference type="RefSeq" id="WP_092618868.1">
    <property type="nucleotide sequence ID" value="NZ_FNCV01000005.1"/>
</dbReference>
<evidence type="ECO:0000313" key="2">
    <source>
        <dbReference type="Proteomes" id="UP000217076"/>
    </source>
</evidence>
<gene>
    <name evidence="1" type="ORF">SAMN05421742_105192</name>
</gene>
<dbReference type="AlphaFoldDB" id="A0A1G8B301"/>
<dbReference type="OrthoDB" id="839663at2"/>
<accession>A0A1G8B301</accession>
<dbReference type="Proteomes" id="UP000217076">
    <property type="component" value="Unassembled WGS sequence"/>
</dbReference>
<evidence type="ECO:0000313" key="1">
    <source>
        <dbReference type="EMBL" id="SDH27546.1"/>
    </source>
</evidence>
<proteinExistence type="predicted"/>
<dbReference type="InterPro" id="IPR007460">
    <property type="entry name" value="BrnT_toxin"/>
</dbReference>
<dbReference type="Pfam" id="PF04365">
    <property type="entry name" value="BrnT_toxin"/>
    <property type="match status" value="1"/>
</dbReference>
<protein>
    <submittedName>
        <fullName evidence="1">Uncharacterized protein</fullName>
    </submittedName>
</protein>
<reference evidence="2" key="1">
    <citation type="submission" date="2016-10" db="EMBL/GenBank/DDBJ databases">
        <authorList>
            <person name="Varghese N."/>
            <person name="Submissions S."/>
        </authorList>
    </citation>
    <scope>NUCLEOTIDE SEQUENCE [LARGE SCALE GENOMIC DNA]</scope>
    <source>
        <strain evidence="2">930I</strain>
    </source>
</reference>
<dbReference type="InterPro" id="IPR038573">
    <property type="entry name" value="BrnT_sf"/>
</dbReference>
<dbReference type="EMBL" id="FNCV01000005">
    <property type="protein sequence ID" value="SDH27546.1"/>
    <property type="molecule type" value="Genomic_DNA"/>
</dbReference>
<dbReference type="STRING" id="83401.SAMN05421742_105192"/>